<evidence type="ECO:0000313" key="11">
    <source>
        <dbReference type="Proteomes" id="UP000738402"/>
    </source>
</evidence>
<feature type="compositionally biased region" description="Basic and acidic residues" evidence="8">
    <location>
        <begin position="57"/>
        <end position="66"/>
    </location>
</feature>
<dbReference type="GO" id="GO:0003700">
    <property type="term" value="F:DNA-binding transcription factor activity"/>
    <property type="evidence" value="ECO:0007669"/>
    <property type="project" value="InterPro"/>
</dbReference>
<evidence type="ECO:0000256" key="2">
    <source>
        <dbReference type="ARBA" id="ARBA00007163"/>
    </source>
</evidence>
<evidence type="ECO:0000256" key="1">
    <source>
        <dbReference type="ARBA" id="ARBA00004123"/>
    </source>
</evidence>
<dbReference type="Pfam" id="PF00170">
    <property type="entry name" value="bZIP_1"/>
    <property type="match status" value="1"/>
</dbReference>
<gene>
    <name evidence="10" type="ORF">KL933_001624</name>
</gene>
<dbReference type="GO" id="GO:0005634">
    <property type="term" value="C:nucleus"/>
    <property type="evidence" value="ECO:0007669"/>
    <property type="project" value="UniProtKB-SubCell"/>
</dbReference>
<dbReference type="CDD" id="cd14687">
    <property type="entry name" value="bZIP_ATF2"/>
    <property type="match status" value="1"/>
</dbReference>
<evidence type="ECO:0000256" key="6">
    <source>
        <dbReference type="ARBA" id="ARBA00023242"/>
    </source>
</evidence>
<reference evidence="10" key="1">
    <citation type="journal article" date="2021" name="G3 (Bethesda)">
        <title>Genomic diversity, chromosomal rearrangements, and interspecies hybridization in the ogataea polymorpha species complex.</title>
        <authorList>
            <person name="Hanson S.J."/>
            <person name="Cinneide E.O."/>
            <person name="Salzberg L.I."/>
            <person name="Wolfe K.H."/>
            <person name="McGowan J."/>
            <person name="Fitzpatrick D.A."/>
            <person name="Matlin K."/>
        </authorList>
    </citation>
    <scope>NUCLEOTIDE SEQUENCE</scope>
    <source>
        <strain evidence="10">83-405-1</strain>
    </source>
</reference>
<evidence type="ECO:0000256" key="8">
    <source>
        <dbReference type="SAM" id="MobiDB-lite"/>
    </source>
</evidence>
<dbReference type="Gene3D" id="1.20.5.170">
    <property type="match status" value="1"/>
</dbReference>
<dbReference type="Proteomes" id="UP000738402">
    <property type="component" value="Unassembled WGS sequence"/>
</dbReference>
<keyword evidence="4" id="KW-0238">DNA-binding</keyword>
<dbReference type="PROSITE" id="PS50217">
    <property type="entry name" value="BZIP"/>
    <property type="match status" value="1"/>
</dbReference>
<feature type="compositionally biased region" description="Polar residues" evidence="8">
    <location>
        <begin position="112"/>
        <end position="121"/>
    </location>
</feature>
<keyword evidence="7" id="KW-0175">Coiled coil</keyword>
<protein>
    <recommendedName>
        <fullName evidence="9">BZIP domain-containing protein</fullName>
    </recommendedName>
</protein>
<dbReference type="Pfam" id="PF11785">
    <property type="entry name" value="Aft1_OSA"/>
    <property type="match status" value="1"/>
</dbReference>
<feature type="coiled-coil region" evidence="7">
    <location>
        <begin position="288"/>
        <end position="322"/>
    </location>
</feature>
<proteinExistence type="inferred from homology"/>
<sequence length="381" mass="40431">MTSLPTEAKASSVGSPTSNGSGSTSGRKTLDLEPNPFEQSFAGPTEQGSSAKPKQANRKDPKDHKLPTASSPPVLTPGGTRRTTTSNMLPPLPGIMSPGAPSIPGTPGMWSSMFQGPSQQILPFAYPVGPSASTGPAGAPPTSSQQQQMYSQSIANAKRTGLTPNESSLRTGLTPGSNNNLAHHNYAMLMSSGPFTPGGLSFLNMPPVKTEDKHEPQEPGSHAAPSAPAPAAAAAPQTAEPKPKKPKTKKTKEHAEPASENGSKNDSQDEEKRKSFLERNRIAASKCRQRKKQMVQKMQQELNFYSAQYDTLTQQVAALQDQVKTLHSILYGHKDCPSLTEQMGGVENTNNVLGAFAPVHLVPAVPQMMLVQDASRQQGPK</sequence>
<comment type="subcellular location">
    <subcellularLocation>
        <location evidence="1">Nucleus</location>
    </subcellularLocation>
</comment>
<comment type="caution">
    <text evidence="10">The sequence shown here is derived from an EMBL/GenBank/DDBJ whole genome shotgun (WGS) entry which is preliminary data.</text>
</comment>
<dbReference type="PRINTS" id="PR00042">
    <property type="entry name" value="LEUZIPPRFOS"/>
</dbReference>
<organism evidence="10 11">
    <name type="scientific">Ogataea haglerorum</name>
    <dbReference type="NCBI Taxonomy" id="1937702"/>
    <lineage>
        <taxon>Eukaryota</taxon>
        <taxon>Fungi</taxon>
        <taxon>Dikarya</taxon>
        <taxon>Ascomycota</taxon>
        <taxon>Saccharomycotina</taxon>
        <taxon>Pichiomycetes</taxon>
        <taxon>Pichiales</taxon>
        <taxon>Pichiaceae</taxon>
        <taxon>Ogataea</taxon>
    </lineage>
</organism>
<evidence type="ECO:0000313" key="10">
    <source>
        <dbReference type="EMBL" id="KAG7729398.1"/>
    </source>
</evidence>
<feature type="compositionally biased region" description="Low complexity" evidence="8">
    <location>
        <begin position="129"/>
        <end position="151"/>
    </location>
</feature>
<feature type="region of interest" description="Disordered" evidence="8">
    <location>
        <begin position="1"/>
        <end position="151"/>
    </location>
</feature>
<dbReference type="AlphaFoldDB" id="A0AAN6D7Z5"/>
<evidence type="ECO:0000256" key="7">
    <source>
        <dbReference type="SAM" id="Coils"/>
    </source>
</evidence>
<dbReference type="InterPro" id="IPR004827">
    <property type="entry name" value="bZIP"/>
</dbReference>
<evidence type="ECO:0000256" key="5">
    <source>
        <dbReference type="ARBA" id="ARBA00023163"/>
    </source>
</evidence>
<dbReference type="InterPro" id="IPR051027">
    <property type="entry name" value="bZIP_transcription_factors"/>
</dbReference>
<evidence type="ECO:0000256" key="4">
    <source>
        <dbReference type="ARBA" id="ARBA00023125"/>
    </source>
</evidence>
<feature type="region of interest" description="Disordered" evidence="8">
    <location>
        <begin position="201"/>
        <end position="285"/>
    </location>
</feature>
<keyword evidence="6" id="KW-0539">Nucleus</keyword>
<name>A0AAN6D7Z5_9ASCO</name>
<dbReference type="GO" id="GO:0006357">
    <property type="term" value="P:regulation of transcription by RNA polymerase II"/>
    <property type="evidence" value="ECO:0007669"/>
    <property type="project" value="InterPro"/>
</dbReference>
<dbReference type="PANTHER" id="PTHR19304">
    <property type="entry name" value="CYCLIC-AMP RESPONSE ELEMENT BINDING PROTEIN"/>
    <property type="match status" value="1"/>
</dbReference>
<feature type="domain" description="BZIP" evidence="9">
    <location>
        <begin position="270"/>
        <end position="333"/>
    </location>
</feature>
<feature type="compositionally biased region" description="Low complexity" evidence="8">
    <location>
        <begin position="11"/>
        <end position="26"/>
    </location>
</feature>
<feature type="compositionally biased region" description="Low complexity" evidence="8">
    <location>
        <begin position="223"/>
        <end position="240"/>
    </location>
</feature>
<dbReference type="InterPro" id="IPR020956">
    <property type="entry name" value="TF_Aft1_OSM"/>
</dbReference>
<keyword evidence="5" id="KW-0804">Transcription</keyword>
<keyword evidence="3" id="KW-0805">Transcription regulation</keyword>
<dbReference type="GO" id="GO:0003677">
    <property type="term" value="F:DNA binding"/>
    <property type="evidence" value="ECO:0007669"/>
    <property type="project" value="UniProtKB-KW"/>
</dbReference>
<accession>A0AAN6D7Z5</accession>
<dbReference type="SUPFAM" id="SSF57959">
    <property type="entry name" value="Leucine zipper domain"/>
    <property type="match status" value="1"/>
</dbReference>
<dbReference type="FunFam" id="1.20.5.170:FF:000053">
    <property type="entry name" value="BZIP transcription factor AtfA"/>
    <property type="match status" value="1"/>
</dbReference>
<evidence type="ECO:0000259" key="9">
    <source>
        <dbReference type="PROSITE" id="PS50217"/>
    </source>
</evidence>
<feature type="compositionally biased region" description="Basic and acidic residues" evidence="8">
    <location>
        <begin position="266"/>
        <end position="281"/>
    </location>
</feature>
<dbReference type="EMBL" id="JAHLUH010000003">
    <property type="protein sequence ID" value="KAG7729398.1"/>
    <property type="molecule type" value="Genomic_DNA"/>
</dbReference>
<dbReference type="InterPro" id="IPR046347">
    <property type="entry name" value="bZIP_sf"/>
</dbReference>
<evidence type="ECO:0000256" key="3">
    <source>
        <dbReference type="ARBA" id="ARBA00023015"/>
    </source>
</evidence>
<comment type="similarity">
    <text evidence="2">Belongs to the bZIP family.</text>
</comment>
<dbReference type="Pfam" id="PF11786">
    <property type="entry name" value="Aft1_HRA"/>
    <property type="match status" value="1"/>
</dbReference>
<dbReference type="InterPro" id="IPR000837">
    <property type="entry name" value="AP-1"/>
</dbReference>
<dbReference type="InterPro" id="IPR021755">
    <property type="entry name" value="TF_Aft1_HRA"/>
</dbReference>
<dbReference type="SMART" id="SM00338">
    <property type="entry name" value="BRLZ"/>
    <property type="match status" value="1"/>
</dbReference>